<evidence type="ECO:0000313" key="2">
    <source>
        <dbReference type="Proteomes" id="UP000265566"/>
    </source>
</evidence>
<comment type="caution">
    <text evidence="1">The sequence shown here is derived from an EMBL/GenBank/DDBJ whole genome shotgun (WGS) entry which is preliminary data.</text>
</comment>
<accession>A0A396JN84</accession>
<proteinExistence type="predicted"/>
<dbReference type="EMBL" id="PSQE01000001">
    <property type="protein sequence ID" value="RHN77723.1"/>
    <property type="molecule type" value="Genomic_DNA"/>
</dbReference>
<gene>
    <name evidence="1" type="ORF">MtrunA17_Chr1g0157831</name>
</gene>
<dbReference type="AlphaFoldDB" id="A0A396JN84"/>
<sequence>MTPTTITHRQISFISMVDYFNVVSPNSISFIDSIEKSIFFLSQNCTILLSK</sequence>
<name>A0A396JN84_MEDTR</name>
<evidence type="ECO:0000313" key="1">
    <source>
        <dbReference type="EMBL" id="RHN77723.1"/>
    </source>
</evidence>
<organism evidence="1 2">
    <name type="scientific">Medicago truncatula</name>
    <name type="common">Barrel medic</name>
    <name type="synonym">Medicago tribuloides</name>
    <dbReference type="NCBI Taxonomy" id="3880"/>
    <lineage>
        <taxon>Eukaryota</taxon>
        <taxon>Viridiplantae</taxon>
        <taxon>Streptophyta</taxon>
        <taxon>Embryophyta</taxon>
        <taxon>Tracheophyta</taxon>
        <taxon>Spermatophyta</taxon>
        <taxon>Magnoliopsida</taxon>
        <taxon>eudicotyledons</taxon>
        <taxon>Gunneridae</taxon>
        <taxon>Pentapetalae</taxon>
        <taxon>rosids</taxon>
        <taxon>fabids</taxon>
        <taxon>Fabales</taxon>
        <taxon>Fabaceae</taxon>
        <taxon>Papilionoideae</taxon>
        <taxon>50 kb inversion clade</taxon>
        <taxon>NPAAA clade</taxon>
        <taxon>Hologalegina</taxon>
        <taxon>IRL clade</taxon>
        <taxon>Trifolieae</taxon>
        <taxon>Medicago</taxon>
    </lineage>
</organism>
<dbReference type="Proteomes" id="UP000265566">
    <property type="component" value="Chromosome 1"/>
</dbReference>
<dbReference type="Gramene" id="rna1207">
    <property type="protein sequence ID" value="RHN77723.1"/>
    <property type="gene ID" value="gene1207"/>
</dbReference>
<protein>
    <submittedName>
        <fullName evidence="1">Uncharacterized protein</fullName>
    </submittedName>
</protein>
<reference evidence="2" key="1">
    <citation type="journal article" date="2018" name="Nat. Plants">
        <title>Whole-genome landscape of Medicago truncatula symbiotic genes.</title>
        <authorList>
            <person name="Pecrix Y."/>
            <person name="Staton S.E."/>
            <person name="Sallet E."/>
            <person name="Lelandais-Briere C."/>
            <person name="Moreau S."/>
            <person name="Carrere S."/>
            <person name="Blein T."/>
            <person name="Jardinaud M.F."/>
            <person name="Latrasse D."/>
            <person name="Zouine M."/>
            <person name="Zahm M."/>
            <person name="Kreplak J."/>
            <person name="Mayjonade B."/>
            <person name="Satge C."/>
            <person name="Perez M."/>
            <person name="Cauet S."/>
            <person name="Marande W."/>
            <person name="Chantry-Darmon C."/>
            <person name="Lopez-Roques C."/>
            <person name="Bouchez O."/>
            <person name="Berard A."/>
            <person name="Debelle F."/>
            <person name="Munos S."/>
            <person name="Bendahmane A."/>
            <person name="Berges H."/>
            <person name="Niebel A."/>
            <person name="Buitink J."/>
            <person name="Frugier F."/>
            <person name="Benhamed M."/>
            <person name="Crespi M."/>
            <person name="Gouzy J."/>
            <person name="Gamas P."/>
        </authorList>
    </citation>
    <scope>NUCLEOTIDE SEQUENCE [LARGE SCALE GENOMIC DNA]</scope>
    <source>
        <strain evidence="2">cv. Jemalong A17</strain>
    </source>
</reference>